<dbReference type="KEGG" id="aeh:Mlg_1560"/>
<dbReference type="GO" id="GO:0071111">
    <property type="term" value="F:cyclic-guanylate-specific phosphodiesterase activity"/>
    <property type="evidence" value="ECO:0007669"/>
    <property type="project" value="UniProtKB-EC"/>
</dbReference>
<evidence type="ECO:0000256" key="1">
    <source>
        <dbReference type="ARBA" id="ARBA00012282"/>
    </source>
</evidence>
<evidence type="ECO:0000259" key="7">
    <source>
        <dbReference type="PROSITE" id="PS50113"/>
    </source>
</evidence>
<dbReference type="CDD" id="cd01948">
    <property type="entry name" value="EAL"/>
    <property type="match status" value="1"/>
</dbReference>
<dbReference type="InterPro" id="IPR001610">
    <property type="entry name" value="PAC"/>
</dbReference>
<dbReference type="Pfam" id="PF13185">
    <property type="entry name" value="GAF_2"/>
    <property type="match status" value="1"/>
</dbReference>
<dbReference type="InterPro" id="IPR035919">
    <property type="entry name" value="EAL_sf"/>
</dbReference>
<dbReference type="Pfam" id="PF00990">
    <property type="entry name" value="GGDEF"/>
    <property type="match status" value="1"/>
</dbReference>
<dbReference type="SUPFAM" id="SSF55781">
    <property type="entry name" value="GAF domain-like"/>
    <property type="match status" value="1"/>
</dbReference>
<dbReference type="SMART" id="SM00267">
    <property type="entry name" value="GGDEF"/>
    <property type="match status" value="1"/>
</dbReference>
<dbReference type="PROSITE" id="PS50883">
    <property type="entry name" value="EAL"/>
    <property type="match status" value="1"/>
</dbReference>
<dbReference type="HOGENOM" id="CLU_000445_70_20_6"/>
<dbReference type="InterPro" id="IPR000014">
    <property type="entry name" value="PAS"/>
</dbReference>
<dbReference type="SMART" id="SM00052">
    <property type="entry name" value="EAL"/>
    <property type="match status" value="1"/>
</dbReference>
<dbReference type="OrthoDB" id="7053140at2"/>
<dbReference type="Proteomes" id="UP000001962">
    <property type="component" value="Chromosome"/>
</dbReference>
<evidence type="ECO:0000256" key="4">
    <source>
        <dbReference type="ARBA" id="ARBA00022777"/>
    </source>
</evidence>
<keyword evidence="11" id="KW-1185">Reference proteome</keyword>
<dbReference type="InterPro" id="IPR043128">
    <property type="entry name" value="Rev_trsase/Diguanyl_cyclase"/>
</dbReference>
<dbReference type="PANTHER" id="PTHR44757">
    <property type="entry name" value="DIGUANYLATE CYCLASE DGCP"/>
    <property type="match status" value="1"/>
</dbReference>
<dbReference type="Pfam" id="PF13426">
    <property type="entry name" value="PAS_9"/>
    <property type="match status" value="2"/>
</dbReference>
<dbReference type="Pfam" id="PF00563">
    <property type="entry name" value="EAL"/>
    <property type="match status" value="1"/>
</dbReference>
<dbReference type="NCBIfam" id="TIGR00254">
    <property type="entry name" value="GGDEF"/>
    <property type="match status" value="1"/>
</dbReference>
<feature type="domain" description="EAL" evidence="8">
    <location>
        <begin position="744"/>
        <end position="998"/>
    </location>
</feature>
<dbReference type="eggNOG" id="COG3829">
    <property type="taxonomic scope" value="Bacteria"/>
</dbReference>
<dbReference type="eggNOG" id="COG5001">
    <property type="taxonomic scope" value="Bacteria"/>
</dbReference>
<dbReference type="SUPFAM" id="SSF55073">
    <property type="entry name" value="Nucleotide cyclase"/>
    <property type="match status" value="1"/>
</dbReference>
<evidence type="ECO:0000256" key="2">
    <source>
        <dbReference type="ARBA" id="ARBA00022636"/>
    </source>
</evidence>
<dbReference type="Gene3D" id="3.30.70.270">
    <property type="match status" value="1"/>
</dbReference>
<accession>Q0A8D0</accession>
<keyword evidence="3" id="KW-0808">Transferase</keyword>
<dbReference type="Gene3D" id="3.30.450.40">
    <property type="match status" value="1"/>
</dbReference>
<keyword evidence="2" id="KW-0973">c-di-GMP</keyword>
<organism evidence="10 11">
    <name type="scientific">Alkalilimnicola ehrlichii (strain ATCC BAA-1101 / DSM 17681 / MLHE-1)</name>
    <dbReference type="NCBI Taxonomy" id="187272"/>
    <lineage>
        <taxon>Bacteria</taxon>
        <taxon>Pseudomonadati</taxon>
        <taxon>Pseudomonadota</taxon>
        <taxon>Gammaproteobacteria</taxon>
        <taxon>Chromatiales</taxon>
        <taxon>Ectothiorhodospiraceae</taxon>
        <taxon>Alkalilimnicola</taxon>
    </lineage>
</organism>
<dbReference type="PROSITE" id="PS50887">
    <property type="entry name" value="GGDEF"/>
    <property type="match status" value="1"/>
</dbReference>
<dbReference type="SUPFAM" id="SSF141868">
    <property type="entry name" value="EAL domain-like"/>
    <property type="match status" value="1"/>
</dbReference>
<dbReference type="eggNOG" id="COG3707">
    <property type="taxonomic scope" value="Bacteria"/>
</dbReference>
<gene>
    <name evidence="10" type="ordered locus">Mlg_1560</name>
</gene>
<dbReference type="PIRSF" id="PIRSF005925">
    <property type="entry name" value="Dos"/>
    <property type="match status" value="1"/>
</dbReference>
<evidence type="ECO:0000259" key="9">
    <source>
        <dbReference type="PROSITE" id="PS50887"/>
    </source>
</evidence>
<feature type="domain" description="PAC" evidence="7">
    <location>
        <begin position="391"/>
        <end position="445"/>
    </location>
</feature>
<dbReference type="InterPro" id="IPR029787">
    <property type="entry name" value="Nucleotide_cyclase"/>
</dbReference>
<dbReference type="AlphaFoldDB" id="Q0A8D0"/>
<dbReference type="FunFam" id="3.20.20.450:FF:000001">
    <property type="entry name" value="Cyclic di-GMP phosphodiesterase yahA"/>
    <property type="match status" value="1"/>
</dbReference>
<dbReference type="Gene3D" id="3.20.20.450">
    <property type="entry name" value="EAL domain"/>
    <property type="match status" value="1"/>
</dbReference>
<dbReference type="InterPro" id="IPR000700">
    <property type="entry name" value="PAS-assoc_C"/>
</dbReference>
<dbReference type="SMART" id="SM00091">
    <property type="entry name" value="PAS"/>
    <property type="match status" value="2"/>
</dbReference>
<proteinExistence type="predicted"/>
<dbReference type="CDD" id="cd00130">
    <property type="entry name" value="PAS"/>
    <property type="match status" value="2"/>
</dbReference>
<feature type="domain" description="GGDEF" evidence="9">
    <location>
        <begin position="602"/>
        <end position="735"/>
    </location>
</feature>
<dbReference type="Gene3D" id="3.40.50.2300">
    <property type="match status" value="1"/>
</dbReference>
<feature type="domain" description="PAS" evidence="6">
    <location>
        <begin position="320"/>
        <end position="365"/>
    </location>
</feature>
<reference evidence="11" key="1">
    <citation type="submission" date="2006-08" db="EMBL/GenBank/DDBJ databases">
        <title>Complete sequence of Alkalilimnicola ehrilichei MLHE-1.</title>
        <authorList>
            <person name="Copeland A."/>
            <person name="Lucas S."/>
            <person name="Lapidus A."/>
            <person name="Barry K."/>
            <person name="Detter J.C."/>
            <person name="Glavina del Rio T."/>
            <person name="Hammon N."/>
            <person name="Israni S."/>
            <person name="Dalin E."/>
            <person name="Tice H."/>
            <person name="Pitluck S."/>
            <person name="Sims D."/>
            <person name="Brettin T."/>
            <person name="Bruce D."/>
            <person name="Han C."/>
            <person name="Tapia R."/>
            <person name="Gilna P."/>
            <person name="Schmutz J."/>
            <person name="Larimer F."/>
            <person name="Land M."/>
            <person name="Hauser L."/>
            <person name="Kyrpides N."/>
            <person name="Mikhailova N."/>
            <person name="Oremland R.S."/>
            <person name="Hoeft S.E."/>
            <person name="Switzer-Blum J."/>
            <person name="Kulp T."/>
            <person name="King G."/>
            <person name="Tabita R."/>
            <person name="Witte B."/>
            <person name="Santini J.M."/>
            <person name="Basu P."/>
            <person name="Hollibaugh J.T."/>
            <person name="Xie G."/>
            <person name="Stolz J.F."/>
            <person name="Richardson P."/>
        </authorList>
    </citation>
    <scope>NUCLEOTIDE SEQUENCE [LARGE SCALE GENOMIC DNA]</scope>
    <source>
        <strain evidence="11">ATCC BAA-1101 / DSM 17681 / MLHE-1</strain>
    </source>
</reference>
<evidence type="ECO:0000256" key="3">
    <source>
        <dbReference type="ARBA" id="ARBA00022679"/>
    </source>
</evidence>
<dbReference type="NCBIfam" id="TIGR00229">
    <property type="entry name" value="sensory_box"/>
    <property type="match status" value="2"/>
</dbReference>
<protein>
    <recommendedName>
        <fullName evidence="1">cyclic-guanylate-specific phosphodiesterase</fullName>
        <ecNumber evidence="1">3.1.4.52</ecNumber>
    </recommendedName>
</protein>
<evidence type="ECO:0000259" key="8">
    <source>
        <dbReference type="PROSITE" id="PS50883"/>
    </source>
</evidence>
<dbReference type="InterPro" id="IPR029016">
    <property type="entry name" value="GAF-like_dom_sf"/>
</dbReference>
<keyword evidence="4" id="KW-0418">Kinase</keyword>
<dbReference type="SUPFAM" id="SSF52172">
    <property type="entry name" value="CheY-like"/>
    <property type="match status" value="1"/>
</dbReference>
<dbReference type="PROSITE" id="PS50112">
    <property type="entry name" value="PAS"/>
    <property type="match status" value="2"/>
</dbReference>
<dbReference type="Gene3D" id="3.30.450.20">
    <property type="entry name" value="PAS domain"/>
    <property type="match status" value="2"/>
</dbReference>
<dbReference type="RefSeq" id="WP_011629301.1">
    <property type="nucleotide sequence ID" value="NC_008340.1"/>
</dbReference>
<sequence length="1017" mass="112546">MPESLRVVIAEPDPAIQERITRALQGPGHTVVGRASHPLELIAEVERSAPDVVLARDTWPAEGDEHRGPLPCAPHVPVVVWVPEPDARPPDRDYPPEGAAAVLAGALEEDALAAALATAVARGREQHRWRRHALALTRENTLLRVLARCNQAVIRARSEQTLLQEATHLLARDAGYELVCVLGAGRAGGPVERLAAAGEEQGYLDCLTGDQGFNVRSHGPAGAALRSGQTTVLRELAQRRSPRPWRIEAVRCGFSAICALPLVAGRGGEGPVFGVLVIHSRDPSALDAAAVRVLDNLAANLSHGVWAQRLRGRQRRMRSELRKHARATENSPVSVLITDAEARIEYVNPSFTRLTGYAPEEVIGRDPRMLGSGHTPPEVYRELWETVRAGRTWQGTVQNRRKDGQLIWERQVISPLRAADGTITHFVAVREDITESKRAESAIRLRERALESTANGILISDLRLRDNPIVYVNPAFERITGYPRDEVVGRNGRFLVRDDKDQPGLEEIRSALRSRREAHAVIRNYRKDGTLFWNELFVAPVREDDGAVHYMVSVINDVTERKRYQAELEQRTHYDALTGLPNRNLLVDRLHQALLYARRSGRHVALLNVDLDRFQIINESLGHAAGDQLLRTVADRLTAALRGFDTVARMGGDEFNIVLTELRNTRDAELLAGELQEALAPSISVTGQDVFLSVSVGYTVFPDDGDGPEDLIRRASVAMHEAKRQGGGVIIRYSERSEPRQINRLTLESDLQRAIERGELRLHLQPQVDLDTGAMSGAEALLRWEHPRHGLVSPMQFIPLAEEVGLIIPMGRWVLETVATQLAHWQQQGLPVVPVALNISARQFLHAELVEDVRQILEGHGVAPSLLELELTESLMARNPEVAVQILRELKAMGLRLALDDFGTGYSSLAHLKRFPIDTLKIDQSFVRHVNEDGDDAAIINATIRMAHSLGLNVVAEGVEREDQLEHLKRQRCDYAQGYFFSRPLSLERFAARLAGDESGPDPAPAEAGAPGARTMP</sequence>
<dbReference type="InterPro" id="IPR001633">
    <property type="entry name" value="EAL_dom"/>
</dbReference>
<dbReference type="InterPro" id="IPR003018">
    <property type="entry name" value="GAF"/>
</dbReference>
<name>Q0A8D0_ALKEH</name>
<evidence type="ECO:0000313" key="11">
    <source>
        <dbReference type="Proteomes" id="UP000001962"/>
    </source>
</evidence>
<dbReference type="InterPro" id="IPR012226">
    <property type="entry name" value="Diguanyl_cyclase/Pdiesterase"/>
</dbReference>
<evidence type="ECO:0000256" key="5">
    <source>
        <dbReference type="SAM" id="MobiDB-lite"/>
    </source>
</evidence>
<dbReference type="EMBL" id="CP000453">
    <property type="protein sequence ID" value="ABI56907.1"/>
    <property type="molecule type" value="Genomic_DNA"/>
</dbReference>
<dbReference type="InterPro" id="IPR000160">
    <property type="entry name" value="GGDEF_dom"/>
</dbReference>
<feature type="domain" description="PAS" evidence="6">
    <location>
        <begin position="442"/>
        <end position="515"/>
    </location>
</feature>
<feature type="domain" description="PAC" evidence="7">
    <location>
        <begin position="516"/>
        <end position="570"/>
    </location>
</feature>
<dbReference type="PANTHER" id="PTHR44757:SF2">
    <property type="entry name" value="BIOFILM ARCHITECTURE MAINTENANCE PROTEIN MBAA"/>
    <property type="match status" value="1"/>
</dbReference>
<dbReference type="GO" id="GO:0016301">
    <property type="term" value="F:kinase activity"/>
    <property type="evidence" value="ECO:0007669"/>
    <property type="project" value="UniProtKB-KW"/>
</dbReference>
<dbReference type="InterPro" id="IPR011006">
    <property type="entry name" value="CheY-like_superfamily"/>
</dbReference>
<dbReference type="EC" id="3.1.4.52" evidence="1"/>
<feature type="compositionally biased region" description="Low complexity" evidence="5">
    <location>
        <begin position="1005"/>
        <end position="1017"/>
    </location>
</feature>
<evidence type="ECO:0000259" key="6">
    <source>
        <dbReference type="PROSITE" id="PS50112"/>
    </source>
</evidence>
<dbReference type="CDD" id="cd01949">
    <property type="entry name" value="GGDEF"/>
    <property type="match status" value="1"/>
</dbReference>
<dbReference type="PROSITE" id="PS50113">
    <property type="entry name" value="PAC"/>
    <property type="match status" value="2"/>
</dbReference>
<evidence type="ECO:0000313" key="10">
    <source>
        <dbReference type="EMBL" id="ABI56907.1"/>
    </source>
</evidence>
<dbReference type="InterPro" id="IPR052155">
    <property type="entry name" value="Biofilm_reg_signaling"/>
</dbReference>
<dbReference type="SUPFAM" id="SSF55785">
    <property type="entry name" value="PYP-like sensor domain (PAS domain)"/>
    <property type="match status" value="2"/>
</dbReference>
<feature type="region of interest" description="Disordered" evidence="5">
    <location>
        <begin position="996"/>
        <end position="1017"/>
    </location>
</feature>
<dbReference type="InterPro" id="IPR035965">
    <property type="entry name" value="PAS-like_dom_sf"/>
</dbReference>
<dbReference type="SMART" id="SM00086">
    <property type="entry name" value="PAC"/>
    <property type="match status" value="2"/>
</dbReference>